<dbReference type="EMBL" id="CAKXAJ010010793">
    <property type="protein sequence ID" value="CAH2211564.1"/>
    <property type="molecule type" value="Genomic_DNA"/>
</dbReference>
<proteinExistence type="predicted"/>
<accession>A0A8S4QN68</accession>
<reference evidence="1" key="1">
    <citation type="submission" date="2022-03" db="EMBL/GenBank/DDBJ databases">
        <authorList>
            <person name="Lindestad O."/>
        </authorList>
    </citation>
    <scope>NUCLEOTIDE SEQUENCE</scope>
</reference>
<feature type="non-terminal residue" evidence="1">
    <location>
        <position position="39"/>
    </location>
</feature>
<name>A0A8S4QN68_9NEOP</name>
<sequence length="39" mass="4192">MVGAAATSAEKAKRSKYENLDSSFIFVPFGVETLGLERA</sequence>
<evidence type="ECO:0000313" key="2">
    <source>
        <dbReference type="Proteomes" id="UP000838756"/>
    </source>
</evidence>
<comment type="caution">
    <text evidence="1">The sequence shown here is derived from an EMBL/GenBank/DDBJ whole genome shotgun (WGS) entry which is preliminary data.</text>
</comment>
<organism evidence="1 2">
    <name type="scientific">Pararge aegeria aegeria</name>
    <dbReference type="NCBI Taxonomy" id="348720"/>
    <lineage>
        <taxon>Eukaryota</taxon>
        <taxon>Metazoa</taxon>
        <taxon>Ecdysozoa</taxon>
        <taxon>Arthropoda</taxon>
        <taxon>Hexapoda</taxon>
        <taxon>Insecta</taxon>
        <taxon>Pterygota</taxon>
        <taxon>Neoptera</taxon>
        <taxon>Endopterygota</taxon>
        <taxon>Lepidoptera</taxon>
        <taxon>Glossata</taxon>
        <taxon>Ditrysia</taxon>
        <taxon>Papilionoidea</taxon>
        <taxon>Nymphalidae</taxon>
        <taxon>Satyrinae</taxon>
        <taxon>Satyrini</taxon>
        <taxon>Parargina</taxon>
        <taxon>Pararge</taxon>
    </lineage>
</organism>
<dbReference type="AlphaFoldDB" id="A0A8S4QN68"/>
<protein>
    <submittedName>
        <fullName evidence="1">Jg1038 protein</fullName>
    </submittedName>
</protein>
<dbReference type="OrthoDB" id="2016582at2759"/>
<evidence type="ECO:0000313" key="1">
    <source>
        <dbReference type="EMBL" id="CAH2211564.1"/>
    </source>
</evidence>
<keyword evidence="2" id="KW-1185">Reference proteome</keyword>
<dbReference type="Proteomes" id="UP000838756">
    <property type="component" value="Unassembled WGS sequence"/>
</dbReference>
<gene>
    <name evidence="1" type="primary">jg1038</name>
    <name evidence="1" type="ORF">PAEG_LOCUS3376</name>
</gene>